<comment type="catalytic activity">
    <reaction evidence="8 10">
        <text>(6R)-10-formyltetrahydrofolate + 5-amino-1-(5-phospho-beta-D-ribosyl)imidazole-4-carboxamide = 5-formamido-1-(5-phospho-D-ribosyl)imidazole-4-carboxamide + (6S)-5,6,7,8-tetrahydrofolate</text>
        <dbReference type="Rhea" id="RHEA:22192"/>
        <dbReference type="ChEBI" id="CHEBI:57453"/>
        <dbReference type="ChEBI" id="CHEBI:58467"/>
        <dbReference type="ChEBI" id="CHEBI:58475"/>
        <dbReference type="ChEBI" id="CHEBI:195366"/>
        <dbReference type="EC" id="2.1.2.3"/>
    </reaction>
</comment>
<organism evidence="12 13">
    <name type="scientific">Blochmanniella floridana</name>
    <dbReference type="NCBI Taxonomy" id="203907"/>
    <lineage>
        <taxon>Bacteria</taxon>
        <taxon>Pseudomonadati</taxon>
        <taxon>Pseudomonadota</taxon>
        <taxon>Gammaproteobacteria</taxon>
        <taxon>Enterobacterales</taxon>
        <taxon>Enterobacteriaceae</taxon>
        <taxon>ant endosymbionts</taxon>
        <taxon>Candidatus Blochmanniella</taxon>
    </lineage>
</organism>
<dbReference type="NCBIfam" id="TIGR00355">
    <property type="entry name" value="purH"/>
    <property type="match status" value="1"/>
</dbReference>
<dbReference type="PIRSF" id="PIRSF000414">
    <property type="entry name" value="AICARFT_IMPCHas"/>
    <property type="match status" value="1"/>
</dbReference>
<dbReference type="UniPathway" id="UPA00074">
    <property type="reaction ID" value="UER00133"/>
</dbReference>
<keyword evidence="7 10" id="KW-0511">Multifunctional enzyme</keyword>
<dbReference type="Gene3D" id="3.40.50.1380">
    <property type="entry name" value="Methylglyoxal synthase-like domain"/>
    <property type="match status" value="1"/>
</dbReference>
<reference evidence="12 13" key="1">
    <citation type="journal article" date="2003" name="Proc. Natl. Acad. Sci. U.S.A.">
        <title>The genome sequence of Blochmannia floridanus: comparative analysis of reduced genomes.</title>
        <authorList>
            <person name="Gil R."/>
            <person name="Silva F.J."/>
            <person name="Zientz E."/>
            <person name="Delmotte F."/>
            <person name="Gonzalez-Candelas F."/>
            <person name="Latorre A."/>
            <person name="Rausell C."/>
            <person name="Kramerbeek J."/>
            <person name="Gadau J."/>
            <person name="Hoelldobler B."/>
            <person name="van Ham R.C.H.J."/>
            <person name="Gross R."/>
            <person name="Moya A."/>
        </authorList>
    </citation>
    <scope>NUCLEOTIDE SEQUENCE [LARGE SCALE GENOMIC DNA]</scope>
</reference>
<dbReference type="SMART" id="SM00798">
    <property type="entry name" value="AICARFT_IMPCHas"/>
    <property type="match status" value="1"/>
</dbReference>
<dbReference type="AlphaFoldDB" id="Q7VRP9"/>
<dbReference type="EC" id="3.5.4.10" evidence="10"/>
<dbReference type="HAMAP" id="MF_00139">
    <property type="entry name" value="PurH"/>
    <property type="match status" value="1"/>
</dbReference>
<accession>Q7VRP9</accession>
<evidence type="ECO:0000256" key="7">
    <source>
        <dbReference type="ARBA" id="ARBA00023268"/>
    </source>
</evidence>
<comment type="pathway">
    <text evidence="1 10">Purine metabolism; IMP biosynthesis via de novo pathway; IMP from 5-formamido-1-(5-phospho-D-ribosyl)imidazole-4-carboxamide: step 1/1.</text>
</comment>
<dbReference type="GO" id="GO:0004643">
    <property type="term" value="F:phosphoribosylaminoimidazolecarboxamide formyltransferase activity"/>
    <property type="evidence" value="ECO:0007669"/>
    <property type="project" value="UniProtKB-UniRule"/>
</dbReference>
<dbReference type="eggNOG" id="COG0138">
    <property type="taxonomic scope" value="Bacteria"/>
</dbReference>
<protein>
    <recommendedName>
        <fullName evidence="10">Bifunctional purine biosynthesis protein PurH</fullName>
    </recommendedName>
    <domain>
        <recommendedName>
            <fullName evidence="10">Phosphoribosylaminoimidazolecarboxamide formyltransferase</fullName>
            <ecNumber evidence="10">2.1.2.3</ecNumber>
        </recommendedName>
        <alternativeName>
            <fullName evidence="10">AICAR transformylase</fullName>
        </alternativeName>
    </domain>
    <domain>
        <recommendedName>
            <fullName evidence="10">IMP cyclohydrolase</fullName>
            <ecNumber evidence="10">3.5.4.10</ecNumber>
        </recommendedName>
        <alternativeName>
            <fullName evidence="10">ATIC</fullName>
        </alternativeName>
        <alternativeName>
            <fullName evidence="10">IMP synthase</fullName>
        </alternativeName>
        <alternativeName>
            <fullName evidence="10">Inosinicase</fullName>
        </alternativeName>
    </domain>
</protein>
<dbReference type="GO" id="GO:0005829">
    <property type="term" value="C:cytosol"/>
    <property type="evidence" value="ECO:0007669"/>
    <property type="project" value="TreeGrafter"/>
</dbReference>
<comment type="pathway">
    <text evidence="2 10">Purine metabolism; IMP biosynthesis via de novo pathway; 5-formamido-1-(5-phospho-D-ribosyl)imidazole-4-carboxamide from 5-amino-1-(5-phospho-D-ribosyl)imidazole-4-carboxamide (10-formyl THF route): step 1/1.</text>
</comment>
<dbReference type="InterPro" id="IPR016193">
    <property type="entry name" value="Cytidine_deaminase-like"/>
</dbReference>
<dbReference type="SUPFAM" id="SSF52335">
    <property type="entry name" value="Methylglyoxal synthase-like"/>
    <property type="match status" value="1"/>
</dbReference>
<dbReference type="Proteomes" id="UP000002192">
    <property type="component" value="Chromosome"/>
</dbReference>
<dbReference type="InterPro" id="IPR036914">
    <property type="entry name" value="MGS-like_dom_sf"/>
</dbReference>
<evidence type="ECO:0000256" key="1">
    <source>
        <dbReference type="ARBA" id="ARBA00004844"/>
    </source>
</evidence>
<dbReference type="FunFam" id="3.40.140.20:FF:000001">
    <property type="entry name" value="Bifunctional purine biosynthesis protein PurH"/>
    <property type="match status" value="1"/>
</dbReference>
<evidence type="ECO:0000256" key="6">
    <source>
        <dbReference type="ARBA" id="ARBA00022801"/>
    </source>
</evidence>
<dbReference type="HOGENOM" id="CLU_016316_5_2_6"/>
<comment type="catalytic activity">
    <reaction evidence="9 10">
        <text>IMP + H2O = 5-formamido-1-(5-phospho-D-ribosyl)imidazole-4-carboxamide</text>
        <dbReference type="Rhea" id="RHEA:18445"/>
        <dbReference type="ChEBI" id="CHEBI:15377"/>
        <dbReference type="ChEBI" id="CHEBI:58053"/>
        <dbReference type="ChEBI" id="CHEBI:58467"/>
        <dbReference type="EC" id="3.5.4.10"/>
    </reaction>
</comment>
<dbReference type="PANTHER" id="PTHR11692:SF0">
    <property type="entry name" value="BIFUNCTIONAL PURINE BIOSYNTHESIS PROTEIN ATIC"/>
    <property type="match status" value="1"/>
</dbReference>
<keyword evidence="4 10" id="KW-0808">Transferase</keyword>
<evidence type="ECO:0000259" key="11">
    <source>
        <dbReference type="PROSITE" id="PS51855"/>
    </source>
</evidence>
<dbReference type="Pfam" id="PF01808">
    <property type="entry name" value="AICARFT_IMPCHas"/>
    <property type="match status" value="1"/>
</dbReference>
<evidence type="ECO:0000313" key="12">
    <source>
        <dbReference type="EMBL" id="CAD83237.1"/>
    </source>
</evidence>
<evidence type="ECO:0000256" key="10">
    <source>
        <dbReference type="HAMAP-Rule" id="MF_00139"/>
    </source>
</evidence>
<dbReference type="GO" id="GO:0006189">
    <property type="term" value="P:'de novo' IMP biosynthetic process"/>
    <property type="evidence" value="ECO:0007669"/>
    <property type="project" value="UniProtKB-UniRule"/>
</dbReference>
<dbReference type="GO" id="GO:0003937">
    <property type="term" value="F:IMP cyclohydrolase activity"/>
    <property type="evidence" value="ECO:0007669"/>
    <property type="project" value="UniProtKB-UniRule"/>
</dbReference>
<comment type="domain">
    <text evidence="10">The IMP cyclohydrolase activity resides in the N-terminal region.</text>
</comment>
<dbReference type="PANTHER" id="PTHR11692">
    <property type="entry name" value="BIFUNCTIONAL PURINE BIOSYNTHESIS PROTEIN PURH"/>
    <property type="match status" value="1"/>
</dbReference>
<evidence type="ECO:0000256" key="8">
    <source>
        <dbReference type="ARBA" id="ARBA00050488"/>
    </source>
</evidence>
<dbReference type="SUPFAM" id="SSF53927">
    <property type="entry name" value="Cytidine deaminase-like"/>
    <property type="match status" value="1"/>
</dbReference>
<comment type="similarity">
    <text evidence="3 10">Belongs to the PurH family.</text>
</comment>
<keyword evidence="6 10" id="KW-0378">Hydrolase</keyword>
<evidence type="ECO:0000256" key="9">
    <source>
        <dbReference type="ARBA" id="ARBA00050687"/>
    </source>
</evidence>
<evidence type="ECO:0000256" key="5">
    <source>
        <dbReference type="ARBA" id="ARBA00022755"/>
    </source>
</evidence>
<dbReference type="NCBIfam" id="NF002049">
    <property type="entry name" value="PRK00881.1"/>
    <property type="match status" value="1"/>
</dbReference>
<keyword evidence="5 10" id="KW-0658">Purine biosynthesis</keyword>
<dbReference type="InterPro" id="IPR002695">
    <property type="entry name" value="PurH-like"/>
</dbReference>
<dbReference type="STRING" id="203907.Bfl555"/>
<proteinExistence type="inferred from homology"/>
<dbReference type="EC" id="2.1.2.3" evidence="10"/>
<dbReference type="FunFam" id="3.40.140.20:FF:000002">
    <property type="entry name" value="Bifunctional purine biosynthesis protein PurH"/>
    <property type="match status" value="1"/>
</dbReference>
<dbReference type="FunFam" id="3.40.50.1380:FF:000001">
    <property type="entry name" value="Bifunctional purine biosynthesis protein PurH"/>
    <property type="match status" value="1"/>
</dbReference>
<evidence type="ECO:0000256" key="4">
    <source>
        <dbReference type="ARBA" id="ARBA00022679"/>
    </source>
</evidence>
<dbReference type="InterPro" id="IPR011607">
    <property type="entry name" value="MGS-like_dom"/>
</dbReference>
<dbReference type="CDD" id="cd01421">
    <property type="entry name" value="IMPCH"/>
    <property type="match status" value="1"/>
</dbReference>
<dbReference type="EMBL" id="BX248583">
    <property type="protein sequence ID" value="CAD83237.1"/>
    <property type="molecule type" value="Genomic_DNA"/>
</dbReference>
<evidence type="ECO:0000313" key="13">
    <source>
        <dbReference type="Proteomes" id="UP000002192"/>
    </source>
</evidence>
<dbReference type="KEGG" id="bfl:Bfl555"/>
<dbReference type="InterPro" id="IPR024051">
    <property type="entry name" value="AICAR_Tfase_dup_dom_sf"/>
</dbReference>
<feature type="domain" description="MGS-like" evidence="11">
    <location>
        <begin position="1"/>
        <end position="148"/>
    </location>
</feature>
<dbReference type="Gene3D" id="3.40.140.20">
    <property type="match status" value="2"/>
</dbReference>
<dbReference type="OrthoDB" id="9802065at2"/>
<dbReference type="Pfam" id="PF02142">
    <property type="entry name" value="MGS"/>
    <property type="match status" value="1"/>
</dbReference>
<dbReference type="SMART" id="SM00851">
    <property type="entry name" value="MGS"/>
    <property type="match status" value="1"/>
</dbReference>
<name>Q7VRP9_BLOFL</name>
<sequence>MSSSLSIRQALISVFDKSNLLHFSKSLSHLGIKLLSTEGTALILTNAGLTVNKISDYTNFPEIMNGQVKTLHHKICAGILSRKNLDESIIHKYGIQPIDMVIVNFYPFHLILQNKQHDSEKILEYIDIGGPNMVRAAAKNYKNTVIIVDNNDYDNILNEINTLHGSISLNTRLNLAAKAFKYIKQYDTMISDYFQHQLKLQPNKPHHTIQKRIQPFNHSQLPEHIQCVNLTFKKKQTMRYGENPHQYSVLYTETNAPTENGSVATSQQLQGKTLSYNNIIDMDTALECVKMFDQPTCVIVKHSNPCGVATADNIFTAYNKAYQADPTSAFGGIIAFNYPINNKKLAQSIINQNFVEAIIAPYVHQDCLNILSQKKNIRVLQSGMWNKNTLKSISNIDFKRIPEGLLIQEHDTHTIDHTKSFQVVTNKQPTIQETQDALFCWKIVKFVKSNAIVCGKDQQTTGIGTGQTNRILAVKIATSLRLQNTVHISGSSMASDAFFPFPDSIKEAASMGISCIIQPGGSIQDPEIIKIANQHKISMIFTKIRHFRH</sequence>
<dbReference type="PROSITE" id="PS51855">
    <property type="entry name" value="MGS"/>
    <property type="match status" value="1"/>
</dbReference>
<evidence type="ECO:0000256" key="3">
    <source>
        <dbReference type="ARBA" id="ARBA00007667"/>
    </source>
</evidence>
<evidence type="ECO:0000256" key="2">
    <source>
        <dbReference type="ARBA" id="ARBA00004954"/>
    </source>
</evidence>
<gene>
    <name evidence="10 12" type="primary">purH</name>
    <name evidence="12" type="ordered locus">Bfl555</name>
</gene>
<keyword evidence="13" id="KW-1185">Reference proteome</keyword>